<evidence type="ECO:0000313" key="1">
    <source>
        <dbReference type="EMBL" id="CAD7663769.1"/>
    </source>
</evidence>
<name>A0A7R9MNT9_9ACAR</name>
<proteinExistence type="predicted"/>
<dbReference type="Proteomes" id="UP000728032">
    <property type="component" value="Unassembled WGS sequence"/>
</dbReference>
<organism evidence="1">
    <name type="scientific">Oppiella nova</name>
    <dbReference type="NCBI Taxonomy" id="334625"/>
    <lineage>
        <taxon>Eukaryota</taxon>
        <taxon>Metazoa</taxon>
        <taxon>Ecdysozoa</taxon>
        <taxon>Arthropoda</taxon>
        <taxon>Chelicerata</taxon>
        <taxon>Arachnida</taxon>
        <taxon>Acari</taxon>
        <taxon>Acariformes</taxon>
        <taxon>Sarcoptiformes</taxon>
        <taxon>Oribatida</taxon>
        <taxon>Brachypylina</taxon>
        <taxon>Oppioidea</taxon>
        <taxon>Oppiidae</taxon>
        <taxon>Oppiella</taxon>
    </lineage>
</organism>
<dbReference type="EMBL" id="CAJPVJ010034383">
    <property type="protein sequence ID" value="CAG2180906.1"/>
    <property type="molecule type" value="Genomic_DNA"/>
</dbReference>
<protein>
    <submittedName>
        <fullName evidence="1">Uncharacterized protein</fullName>
    </submittedName>
</protein>
<evidence type="ECO:0000313" key="2">
    <source>
        <dbReference type="Proteomes" id="UP000728032"/>
    </source>
</evidence>
<keyword evidence="2" id="KW-1185">Reference proteome</keyword>
<dbReference type="Gene3D" id="2.60.40.1760">
    <property type="entry name" value="glycosyl hydrolase (family 31)"/>
    <property type="match status" value="1"/>
</dbReference>
<dbReference type="OrthoDB" id="1334205at2759"/>
<dbReference type="AlphaFoldDB" id="A0A7R9MNT9"/>
<dbReference type="EMBL" id="OC949208">
    <property type="protein sequence ID" value="CAD7663769.1"/>
    <property type="molecule type" value="Genomic_DNA"/>
</dbReference>
<reference evidence="1" key="1">
    <citation type="submission" date="2020-11" db="EMBL/GenBank/DDBJ databases">
        <authorList>
            <person name="Tran Van P."/>
        </authorList>
    </citation>
    <scope>NUCLEOTIDE SEQUENCE</scope>
</reference>
<gene>
    <name evidence="1" type="ORF">ONB1V03_LOCUS20327</name>
</gene>
<sequence>MPTVYPGYKVKGIIRQYAHLIVNLERQTPSGFPNDIKSVYLEITLLDNLSLRLWFADSTNNTINKRYEPPIPQINLPDFPAVYDPVYIVDATLEVK</sequence>
<accession>A0A7R9MNT9</accession>